<evidence type="ECO:0008006" key="4">
    <source>
        <dbReference type="Google" id="ProtNLM"/>
    </source>
</evidence>
<proteinExistence type="predicted"/>
<comment type="caution">
    <text evidence="2">The sequence shown here is derived from an EMBL/GenBank/DDBJ whole genome shotgun (WGS) entry which is preliminary data.</text>
</comment>
<sequence>MASGSTRNPTKQQRGKVDSFAASLTKKGIKLLAMDFDKTLIDIHSRGVWDDGVDKLACHVQPCMRDLLEAAVVVAKEIYVQASTTEFLQKQRAAAAAKDDAPGSDQTEGSSGVWPPQFKGKEAHIASVLAEISNDHSVAVKKHEILLMDDDIDNIRTAITFGHLAFQVQQNVDYDSFDSFQTMLLL</sequence>
<dbReference type="AlphaFoldDB" id="A0A433TNR4"/>
<feature type="region of interest" description="Disordered" evidence="1">
    <location>
        <begin position="98"/>
        <end position="118"/>
    </location>
</feature>
<name>A0A433TNR4_ELYCH</name>
<evidence type="ECO:0000256" key="1">
    <source>
        <dbReference type="SAM" id="MobiDB-lite"/>
    </source>
</evidence>
<accession>A0A433TNR4</accession>
<evidence type="ECO:0000313" key="3">
    <source>
        <dbReference type="Proteomes" id="UP000271974"/>
    </source>
</evidence>
<evidence type="ECO:0000313" key="2">
    <source>
        <dbReference type="EMBL" id="RUS83229.1"/>
    </source>
</evidence>
<dbReference type="EMBL" id="RQTK01000252">
    <property type="protein sequence ID" value="RUS83229.1"/>
    <property type="molecule type" value="Genomic_DNA"/>
</dbReference>
<dbReference type="OrthoDB" id="10054414at2759"/>
<reference evidence="2 3" key="1">
    <citation type="submission" date="2019-01" db="EMBL/GenBank/DDBJ databases">
        <title>A draft genome assembly of the solar-powered sea slug Elysia chlorotica.</title>
        <authorList>
            <person name="Cai H."/>
            <person name="Li Q."/>
            <person name="Fang X."/>
            <person name="Li J."/>
            <person name="Curtis N.E."/>
            <person name="Altenburger A."/>
            <person name="Shibata T."/>
            <person name="Feng M."/>
            <person name="Maeda T."/>
            <person name="Schwartz J.A."/>
            <person name="Shigenobu S."/>
            <person name="Lundholm N."/>
            <person name="Nishiyama T."/>
            <person name="Yang H."/>
            <person name="Hasebe M."/>
            <person name="Li S."/>
            <person name="Pierce S.K."/>
            <person name="Wang J."/>
        </authorList>
    </citation>
    <scope>NUCLEOTIDE SEQUENCE [LARGE SCALE GENOMIC DNA]</scope>
    <source>
        <strain evidence="2">EC2010</strain>
        <tissue evidence="2">Whole organism of an adult</tissue>
    </source>
</reference>
<organism evidence="2 3">
    <name type="scientific">Elysia chlorotica</name>
    <name type="common">Eastern emerald elysia</name>
    <name type="synonym">Sea slug</name>
    <dbReference type="NCBI Taxonomy" id="188477"/>
    <lineage>
        <taxon>Eukaryota</taxon>
        <taxon>Metazoa</taxon>
        <taxon>Spiralia</taxon>
        <taxon>Lophotrochozoa</taxon>
        <taxon>Mollusca</taxon>
        <taxon>Gastropoda</taxon>
        <taxon>Heterobranchia</taxon>
        <taxon>Euthyneura</taxon>
        <taxon>Panpulmonata</taxon>
        <taxon>Sacoglossa</taxon>
        <taxon>Placobranchoidea</taxon>
        <taxon>Plakobranchidae</taxon>
        <taxon>Elysia</taxon>
    </lineage>
</organism>
<keyword evidence="3" id="KW-1185">Reference proteome</keyword>
<protein>
    <recommendedName>
        <fullName evidence="4">FCP1 homology domain-containing protein</fullName>
    </recommendedName>
</protein>
<gene>
    <name evidence="2" type="ORF">EGW08_008993</name>
</gene>
<dbReference type="Proteomes" id="UP000271974">
    <property type="component" value="Unassembled WGS sequence"/>
</dbReference>